<dbReference type="Proteomes" id="UP001595528">
    <property type="component" value="Unassembled WGS sequence"/>
</dbReference>
<dbReference type="InterPro" id="IPR002376">
    <property type="entry name" value="Formyl_transf_N"/>
</dbReference>
<evidence type="ECO:0000256" key="5">
    <source>
        <dbReference type="ARBA" id="ARBA00047664"/>
    </source>
</evidence>
<dbReference type="EC" id="2.1.2.2" evidence="6"/>
<dbReference type="PANTHER" id="PTHR43369">
    <property type="entry name" value="PHOSPHORIBOSYLGLYCINAMIDE FORMYLTRANSFERASE"/>
    <property type="match status" value="1"/>
</dbReference>
<proteinExistence type="inferred from homology"/>
<feature type="site" description="Raises pKa of active site His" evidence="6">
    <location>
        <position position="146"/>
    </location>
</feature>
<keyword evidence="9" id="KW-1185">Reference proteome</keyword>
<evidence type="ECO:0000256" key="1">
    <source>
        <dbReference type="ARBA" id="ARBA00005054"/>
    </source>
</evidence>
<dbReference type="RefSeq" id="WP_379898699.1">
    <property type="nucleotide sequence ID" value="NZ_JBHRTR010000015.1"/>
</dbReference>
<comment type="function">
    <text evidence="6">Catalyzes the transfer of a formyl group from 10-formyltetrahydrofolate to 5-phospho-ribosyl-glycinamide (GAR), producing 5-phospho-ribosyl-N-formylglycinamide (FGAR) and tetrahydrofolate.</text>
</comment>
<evidence type="ECO:0000313" key="9">
    <source>
        <dbReference type="Proteomes" id="UP001595528"/>
    </source>
</evidence>
<evidence type="ECO:0000256" key="2">
    <source>
        <dbReference type="ARBA" id="ARBA00022679"/>
    </source>
</evidence>
<dbReference type="PROSITE" id="PS00373">
    <property type="entry name" value="GART"/>
    <property type="match status" value="1"/>
</dbReference>
<dbReference type="Pfam" id="PF00551">
    <property type="entry name" value="Formyl_trans_N"/>
    <property type="match status" value="1"/>
</dbReference>
<dbReference type="PANTHER" id="PTHR43369:SF2">
    <property type="entry name" value="PHOSPHORIBOSYLGLYCINAMIDE FORMYLTRANSFERASE"/>
    <property type="match status" value="1"/>
</dbReference>
<feature type="binding site" evidence="6">
    <location>
        <position position="66"/>
    </location>
    <ligand>
        <name>(6R)-10-formyltetrahydrofolate</name>
        <dbReference type="ChEBI" id="CHEBI:195366"/>
    </ligand>
</feature>
<feature type="domain" description="Formyl transferase N-terminal" evidence="7">
    <location>
        <begin position="5"/>
        <end position="183"/>
    </location>
</feature>
<organism evidence="8 9">
    <name type="scientific">Marinibaculum pumilum</name>
    <dbReference type="NCBI Taxonomy" id="1766165"/>
    <lineage>
        <taxon>Bacteria</taxon>
        <taxon>Pseudomonadati</taxon>
        <taxon>Pseudomonadota</taxon>
        <taxon>Alphaproteobacteria</taxon>
        <taxon>Rhodospirillales</taxon>
        <taxon>Rhodospirillaceae</taxon>
        <taxon>Marinibaculum</taxon>
    </lineage>
</organism>
<evidence type="ECO:0000256" key="3">
    <source>
        <dbReference type="ARBA" id="ARBA00022755"/>
    </source>
</evidence>
<dbReference type="NCBIfam" id="TIGR00639">
    <property type="entry name" value="PurN"/>
    <property type="match status" value="1"/>
</dbReference>
<reference evidence="9" key="1">
    <citation type="journal article" date="2019" name="Int. J. Syst. Evol. Microbiol.">
        <title>The Global Catalogue of Microorganisms (GCM) 10K type strain sequencing project: providing services to taxonomists for standard genome sequencing and annotation.</title>
        <authorList>
            <consortium name="The Broad Institute Genomics Platform"/>
            <consortium name="The Broad Institute Genome Sequencing Center for Infectious Disease"/>
            <person name="Wu L."/>
            <person name="Ma J."/>
        </authorList>
    </citation>
    <scope>NUCLEOTIDE SEQUENCE [LARGE SCALE GENOMIC DNA]</scope>
    <source>
        <strain evidence="9">KCTC 42964</strain>
    </source>
</reference>
<dbReference type="Gene3D" id="3.40.50.170">
    <property type="entry name" value="Formyl transferase, N-terminal domain"/>
    <property type="match status" value="1"/>
</dbReference>
<dbReference type="GO" id="GO:0004644">
    <property type="term" value="F:phosphoribosylglycinamide formyltransferase activity"/>
    <property type="evidence" value="ECO:0007669"/>
    <property type="project" value="UniProtKB-EC"/>
</dbReference>
<dbReference type="InterPro" id="IPR001555">
    <property type="entry name" value="GART_AS"/>
</dbReference>
<comment type="caution">
    <text evidence="8">The sequence shown here is derived from an EMBL/GenBank/DDBJ whole genome shotgun (WGS) entry which is preliminary data.</text>
</comment>
<feature type="binding site" evidence="6">
    <location>
        <begin position="14"/>
        <end position="16"/>
    </location>
    <ligand>
        <name>N(1)-(5-phospho-beta-D-ribosyl)glycinamide</name>
        <dbReference type="ChEBI" id="CHEBI:143788"/>
    </ligand>
</feature>
<comment type="similarity">
    <text evidence="4 6">Belongs to the GART family.</text>
</comment>
<evidence type="ECO:0000256" key="4">
    <source>
        <dbReference type="ARBA" id="ARBA00038440"/>
    </source>
</evidence>
<comment type="pathway">
    <text evidence="1 6">Purine metabolism; IMP biosynthesis via de novo pathway; N(2)-formyl-N(1)-(5-phospho-D-ribosyl)glycinamide from N(1)-(5-phospho-D-ribosyl)glycinamide (10-formyl THF route): step 1/1.</text>
</comment>
<dbReference type="EMBL" id="JBHRTR010000015">
    <property type="protein sequence ID" value="MFC3226640.1"/>
    <property type="molecule type" value="Genomic_DNA"/>
</dbReference>
<dbReference type="InterPro" id="IPR036477">
    <property type="entry name" value="Formyl_transf_N_sf"/>
</dbReference>
<protein>
    <recommendedName>
        <fullName evidence="6">Phosphoribosylglycinamide formyltransferase</fullName>
        <ecNumber evidence="6">2.1.2.2</ecNumber>
    </recommendedName>
    <alternativeName>
        <fullName evidence="6">5'-phosphoribosylglycinamide transformylase</fullName>
    </alternativeName>
    <alternativeName>
        <fullName evidence="6">GAR transformylase</fullName>
        <shortName evidence="6">GART</shortName>
    </alternativeName>
</protein>
<accession>A0ABV7KWG7</accession>
<evidence type="ECO:0000259" key="7">
    <source>
        <dbReference type="Pfam" id="PF00551"/>
    </source>
</evidence>
<evidence type="ECO:0000256" key="6">
    <source>
        <dbReference type="HAMAP-Rule" id="MF_01930"/>
    </source>
</evidence>
<keyword evidence="2 6" id="KW-0808">Transferase</keyword>
<evidence type="ECO:0000313" key="8">
    <source>
        <dbReference type="EMBL" id="MFC3226640.1"/>
    </source>
</evidence>
<dbReference type="HAMAP" id="MF_01930">
    <property type="entry name" value="PurN"/>
    <property type="match status" value="1"/>
</dbReference>
<gene>
    <name evidence="6 8" type="primary">purN</name>
    <name evidence="8" type="ORF">ACFOGJ_05320</name>
</gene>
<feature type="binding site" evidence="6">
    <location>
        <position position="108"/>
    </location>
    <ligand>
        <name>(6R)-10-formyltetrahydrofolate</name>
        <dbReference type="ChEBI" id="CHEBI:195366"/>
    </ligand>
</feature>
<dbReference type="InterPro" id="IPR004607">
    <property type="entry name" value="GART"/>
</dbReference>
<sequence length="215" mass="23176">MARLRTAVLVSGRGSNMAALMEACADPAFPAEIVGVISNNRDAAALQTATDAGIPALHVEHRGRSREDFEAELHDRLQGLEAGFLCNAGFMRILTAGFVDRWLDRHLNIHPSLLPAYKGLHVHERAIADGVRFSGCTVHFVRAEMDAGPIVVQAAVPVHGGDTAESLAARVLQAEHRIYPLALRWAGEGRLRVEGQRVIVDGAADETASLLNPVR</sequence>
<comment type="catalytic activity">
    <reaction evidence="5 6">
        <text>N(1)-(5-phospho-beta-D-ribosyl)glycinamide + (6R)-10-formyltetrahydrofolate = N(2)-formyl-N(1)-(5-phospho-beta-D-ribosyl)glycinamide + (6S)-5,6,7,8-tetrahydrofolate + H(+)</text>
        <dbReference type="Rhea" id="RHEA:15053"/>
        <dbReference type="ChEBI" id="CHEBI:15378"/>
        <dbReference type="ChEBI" id="CHEBI:57453"/>
        <dbReference type="ChEBI" id="CHEBI:143788"/>
        <dbReference type="ChEBI" id="CHEBI:147286"/>
        <dbReference type="ChEBI" id="CHEBI:195366"/>
        <dbReference type="EC" id="2.1.2.2"/>
    </reaction>
</comment>
<keyword evidence="3 6" id="KW-0658">Purine biosynthesis</keyword>
<dbReference type="CDD" id="cd08645">
    <property type="entry name" value="FMT_core_GART"/>
    <property type="match status" value="1"/>
</dbReference>
<name>A0ABV7KWG7_9PROT</name>
<feature type="active site" description="Proton donor" evidence="6">
    <location>
        <position position="110"/>
    </location>
</feature>
<dbReference type="SUPFAM" id="SSF53328">
    <property type="entry name" value="Formyltransferase"/>
    <property type="match status" value="1"/>
</dbReference>
<feature type="binding site" evidence="6">
    <location>
        <begin position="91"/>
        <end position="94"/>
    </location>
    <ligand>
        <name>(6R)-10-formyltetrahydrofolate</name>
        <dbReference type="ChEBI" id="CHEBI:195366"/>
    </ligand>
</feature>